<keyword evidence="2" id="KW-1185">Reference proteome</keyword>
<evidence type="ECO:0000313" key="1">
    <source>
        <dbReference type="EMBL" id="KAI0028125.1"/>
    </source>
</evidence>
<name>A0ACB8Q8Y1_9AGAM</name>
<organism evidence="1 2">
    <name type="scientific">Vararia minispora EC-137</name>
    <dbReference type="NCBI Taxonomy" id="1314806"/>
    <lineage>
        <taxon>Eukaryota</taxon>
        <taxon>Fungi</taxon>
        <taxon>Dikarya</taxon>
        <taxon>Basidiomycota</taxon>
        <taxon>Agaricomycotina</taxon>
        <taxon>Agaricomycetes</taxon>
        <taxon>Russulales</taxon>
        <taxon>Lachnocladiaceae</taxon>
        <taxon>Vararia</taxon>
    </lineage>
</organism>
<gene>
    <name evidence="1" type="ORF">K488DRAFT_59493</name>
</gene>
<protein>
    <submittedName>
        <fullName evidence="1">Uncharacterized protein</fullName>
    </submittedName>
</protein>
<evidence type="ECO:0000313" key="2">
    <source>
        <dbReference type="Proteomes" id="UP000814128"/>
    </source>
</evidence>
<comment type="caution">
    <text evidence="1">The sequence shown here is derived from an EMBL/GenBank/DDBJ whole genome shotgun (WGS) entry which is preliminary data.</text>
</comment>
<sequence length="130" mass="15145">MVRHCRVQVRRQAVTIARTFILSQESFAIFICLCNSFLQLIFIHWEYFPTYPLLPWLHSMEACEHLFGVLWQLETDFIFANTIYLEPKLCMLMIGAFCDLTTQEQANTMASGYHHTYFLASDINLKALAA</sequence>
<proteinExistence type="predicted"/>
<accession>A0ACB8Q8Y1</accession>
<reference evidence="1" key="2">
    <citation type="journal article" date="2022" name="New Phytol.">
        <title>Evolutionary transition to the ectomycorrhizal habit in the genomes of a hyperdiverse lineage of mushroom-forming fungi.</title>
        <authorList>
            <person name="Looney B."/>
            <person name="Miyauchi S."/>
            <person name="Morin E."/>
            <person name="Drula E."/>
            <person name="Courty P.E."/>
            <person name="Kohler A."/>
            <person name="Kuo A."/>
            <person name="LaButti K."/>
            <person name="Pangilinan J."/>
            <person name="Lipzen A."/>
            <person name="Riley R."/>
            <person name="Andreopoulos W."/>
            <person name="He G."/>
            <person name="Johnson J."/>
            <person name="Nolan M."/>
            <person name="Tritt A."/>
            <person name="Barry K.W."/>
            <person name="Grigoriev I.V."/>
            <person name="Nagy L.G."/>
            <person name="Hibbett D."/>
            <person name="Henrissat B."/>
            <person name="Matheny P.B."/>
            <person name="Labbe J."/>
            <person name="Martin F.M."/>
        </authorList>
    </citation>
    <scope>NUCLEOTIDE SEQUENCE</scope>
    <source>
        <strain evidence="1">EC-137</strain>
    </source>
</reference>
<reference evidence="1" key="1">
    <citation type="submission" date="2021-02" db="EMBL/GenBank/DDBJ databases">
        <authorList>
            <consortium name="DOE Joint Genome Institute"/>
            <person name="Ahrendt S."/>
            <person name="Looney B.P."/>
            <person name="Miyauchi S."/>
            <person name="Morin E."/>
            <person name="Drula E."/>
            <person name="Courty P.E."/>
            <person name="Chicoki N."/>
            <person name="Fauchery L."/>
            <person name="Kohler A."/>
            <person name="Kuo A."/>
            <person name="Labutti K."/>
            <person name="Pangilinan J."/>
            <person name="Lipzen A."/>
            <person name="Riley R."/>
            <person name="Andreopoulos W."/>
            <person name="He G."/>
            <person name="Johnson J."/>
            <person name="Barry K.W."/>
            <person name="Grigoriev I.V."/>
            <person name="Nagy L."/>
            <person name="Hibbett D."/>
            <person name="Henrissat B."/>
            <person name="Matheny P.B."/>
            <person name="Labbe J."/>
            <person name="Martin F."/>
        </authorList>
    </citation>
    <scope>NUCLEOTIDE SEQUENCE</scope>
    <source>
        <strain evidence="1">EC-137</strain>
    </source>
</reference>
<dbReference type="EMBL" id="MU273790">
    <property type="protein sequence ID" value="KAI0028125.1"/>
    <property type="molecule type" value="Genomic_DNA"/>
</dbReference>
<dbReference type="Proteomes" id="UP000814128">
    <property type="component" value="Unassembled WGS sequence"/>
</dbReference>